<organism evidence="5 6">
    <name type="scientific">Gordonia phosphorivorans</name>
    <dbReference type="NCBI Taxonomy" id="1056982"/>
    <lineage>
        <taxon>Bacteria</taxon>
        <taxon>Bacillati</taxon>
        <taxon>Actinomycetota</taxon>
        <taxon>Actinomycetes</taxon>
        <taxon>Mycobacteriales</taxon>
        <taxon>Gordoniaceae</taxon>
        <taxon>Gordonia</taxon>
    </lineage>
</organism>
<dbReference type="SUPFAM" id="SSF55469">
    <property type="entry name" value="FMN-dependent nitroreductase-like"/>
    <property type="match status" value="1"/>
</dbReference>
<evidence type="ECO:0000256" key="2">
    <source>
        <dbReference type="ARBA" id="ARBA00023002"/>
    </source>
</evidence>
<dbReference type="InterPro" id="IPR000415">
    <property type="entry name" value="Nitroreductase-like"/>
</dbReference>
<feature type="domain" description="Nitroreductase" evidence="4">
    <location>
        <begin position="5"/>
        <end position="148"/>
    </location>
</feature>
<dbReference type="InterPro" id="IPR029479">
    <property type="entry name" value="Nitroreductase"/>
</dbReference>
<evidence type="ECO:0000313" key="6">
    <source>
        <dbReference type="Proteomes" id="UP001589783"/>
    </source>
</evidence>
<dbReference type="PANTHER" id="PTHR43673:SF10">
    <property type="entry name" value="NADH DEHYDROGENASE_NAD(P)H NITROREDUCTASE XCC3605-RELATED"/>
    <property type="match status" value="1"/>
</dbReference>
<evidence type="ECO:0000313" key="5">
    <source>
        <dbReference type="EMBL" id="MFC0313395.1"/>
    </source>
</evidence>
<comment type="caution">
    <text evidence="5">The sequence shown here is derived from an EMBL/GenBank/DDBJ whole genome shotgun (WGS) entry which is preliminary data.</text>
</comment>
<proteinExistence type="inferred from homology"/>
<dbReference type="Pfam" id="PF00881">
    <property type="entry name" value="Nitroreductase"/>
    <property type="match status" value="1"/>
</dbReference>
<dbReference type="RefSeq" id="WP_382359634.1">
    <property type="nucleotide sequence ID" value="NZ_JBHLWV010000002.1"/>
</dbReference>
<evidence type="ECO:0000259" key="4">
    <source>
        <dbReference type="Pfam" id="PF00881"/>
    </source>
</evidence>
<protein>
    <submittedName>
        <fullName evidence="5">Nitroreductase family protein</fullName>
    </submittedName>
</protein>
<comment type="similarity">
    <text evidence="1">Belongs to the nitroreductase family.</text>
</comment>
<keyword evidence="2" id="KW-0560">Oxidoreductase</keyword>
<sequence length="187" mass="20078">MHPLIAERWSARGYDATATIADDELAAILEAGRWAPTWGAIAPVRMIVGRRGDATFEALVGTMRRGNRSWAPAAAALVLVCTTNEPDDAMKHDYGAVDAGLALSQMILQAEALGFNGHPMAGFDKAAAAEAFTIPAQFRPLAVLAVGRIATDADAVPAEIRERDQQPRTRQPLDRVAFAGRWGDPFQ</sequence>
<dbReference type="Gene3D" id="3.40.109.10">
    <property type="entry name" value="NADH Oxidase"/>
    <property type="match status" value="1"/>
</dbReference>
<evidence type="ECO:0000256" key="1">
    <source>
        <dbReference type="ARBA" id="ARBA00007118"/>
    </source>
</evidence>
<reference evidence="5 6" key="1">
    <citation type="submission" date="2024-09" db="EMBL/GenBank/DDBJ databases">
        <authorList>
            <person name="Sun Q."/>
            <person name="Mori K."/>
        </authorList>
    </citation>
    <scope>NUCLEOTIDE SEQUENCE [LARGE SCALE GENOMIC DNA]</scope>
    <source>
        <strain evidence="5 6">CCM 7957</strain>
    </source>
</reference>
<name>A0ABV6H3L7_9ACTN</name>
<dbReference type="EMBL" id="JBHLWV010000002">
    <property type="protein sequence ID" value="MFC0313395.1"/>
    <property type="molecule type" value="Genomic_DNA"/>
</dbReference>
<dbReference type="Proteomes" id="UP001589783">
    <property type="component" value="Unassembled WGS sequence"/>
</dbReference>
<dbReference type="PANTHER" id="PTHR43673">
    <property type="entry name" value="NAD(P)H NITROREDUCTASE YDGI-RELATED"/>
    <property type="match status" value="1"/>
</dbReference>
<evidence type="ECO:0000256" key="3">
    <source>
        <dbReference type="SAM" id="MobiDB-lite"/>
    </source>
</evidence>
<keyword evidence="6" id="KW-1185">Reference proteome</keyword>
<accession>A0ABV6H3L7</accession>
<gene>
    <name evidence="5" type="ORF">ACFFJD_00790</name>
</gene>
<feature type="region of interest" description="Disordered" evidence="3">
    <location>
        <begin position="161"/>
        <end position="187"/>
    </location>
</feature>
<feature type="compositionally biased region" description="Basic and acidic residues" evidence="3">
    <location>
        <begin position="161"/>
        <end position="173"/>
    </location>
</feature>